<dbReference type="InterPro" id="IPR051589">
    <property type="entry name" value="Sialate-O-sulfotransferase"/>
</dbReference>
<name>A0A7S4STW9_9STRA</name>
<feature type="signal peptide" evidence="2">
    <location>
        <begin position="1"/>
        <end position="27"/>
    </location>
</feature>
<protein>
    <recommendedName>
        <fullName evidence="3">Sulfotransferase domain-containing protein</fullName>
    </recommendedName>
</protein>
<dbReference type="PANTHER" id="PTHR45964:SF5">
    <property type="entry name" value="WSCD FAMILY MEMBER CG9164"/>
    <property type="match status" value="1"/>
</dbReference>
<evidence type="ECO:0000313" key="4">
    <source>
        <dbReference type="EMBL" id="CAE4655977.1"/>
    </source>
</evidence>
<feature type="domain" description="Sulfotransferase" evidence="3">
    <location>
        <begin position="109"/>
        <end position="224"/>
    </location>
</feature>
<reference evidence="4" key="1">
    <citation type="submission" date="2021-01" db="EMBL/GenBank/DDBJ databases">
        <authorList>
            <person name="Corre E."/>
            <person name="Pelletier E."/>
            <person name="Niang G."/>
            <person name="Scheremetjew M."/>
            <person name="Finn R."/>
            <person name="Kale V."/>
            <person name="Holt S."/>
            <person name="Cochrane G."/>
            <person name="Meng A."/>
            <person name="Brown T."/>
            <person name="Cohen L."/>
        </authorList>
    </citation>
    <scope>NUCLEOTIDE SEQUENCE</scope>
    <source>
        <strain evidence="4">GSO104</strain>
    </source>
</reference>
<dbReference type="PANTHER" id="PTHR45964">
    <property type="entry name" value="WSCD FAMILY MEMBER CG9164"/>
    <property type="match status" value="1"/>
</dbReference>
<dbReference type="AlphaFoldDB" id="A0A7S4STW9"/>
<proteinExistence type="inferred from homology"/>
<dbReference type="GO" id="GO:0008146">
    <property type="term" value="F:sulfotransferase activity"/>
    <property type="evidence" value="ECO:0007669"/>
    <property type="project" value="InterPro"/>
</dbReference>
<dbReference type="Pfam" id="PF00685">
    <property type="entry name" value="Sulfotransfer_1"/>
    <property type="match status" value="1"/>
</dbReference>
<comment type="similarity">
    <text evidence="1">Belongs to the WSCD family.</text>
</comment>
<feature type="chain" id="PRO_5031125436" description="Sulfotransferase domain-containing protein" evidence="2">
    <location>
        <begin position="28"/>
        <end position="331"/>
    </location>
</feature>
<organism evidence="4">
    <name type="scientific">Ditylum brightwellii</name>
    <dbReference type="NCBI Taxonomy" id="49249"/>
    <lineage>
        <taxon>Eukaryota</taxon>
        <taxon>Sar</taxon>
        <taxon>Stramenopiles</taxon>
        <taxon>Ochrophyta</taxon>
        <taxon>Bacillariophyta</taxon>
        <taxon>Mediophyceae</taxon>
        <taxon>Lithodesmiophycidae</taxon>
        <taxon>Lithodesmiales</taxon>
        <taxon>Lithodesmiaceae</taxon>
        <taxon>Ditylum</taxon>
    </lineage>
</organism>
<dbReference type="InterPro" id="IPR000863">
    <property type="entry name" value="Sulfotransferase_dom"/>
</dbReference>
<dbReference type="SUPFAM" id="SSF52540">
    <property type="entry name" value="P-loop containing nucleoside triphosphate hydrolases"/>
    <property type="match status" value="1"/>
</dbReference>
<dbReference type="InterPro" id="IPR027417">
    <property type="entry name" value="P-loop_NTPase"/>
</dbReference>
<accession>A0A7S4STW9</accession>
<keyword evidence="2" id="KW-0732">Signal</keyword>
<dbReference type="EMBL" id="HBNS01054120">
    <property type="protein sequence ID" value="CAE4655977.1"/>
    <property type="molecule type" value="Transcribed_RNA"/>
</dbReference>
<evidence type="ECO:0000259" key="3">
    <source>
        <dbReference type="Pfam" id="PF00685"/>
    </source>
</evidence>
<evidence type="ECO:0000256" key="2">
    <source>
        <dbReference type="SAM" id="SignalP"/>
    </source>
</evidence>
<gene>
    <name evidence="4" type="ORF">DBRI00130_LOCUS39294</name>
</gene>
<evidence type="ECO:0000256" key="1">
    <source>
        <dbReference type="ARBA" id="ARBA00010236"/>
    </source>
</evidence>
<sequence length="331" mass="37547">MMESGSRLKTLFLTMFLGSVLLSISLTDIRMQNILEENYVRRLSLALSNGGCKATPAKLPDPPFDHPVAFVASYPGSGARMTWNLIEALTGLVTGDDWNTNGHGRNVVTVKTHYPQKNGQLVSFADEIPRVVLIVRNIKNAMPSLHNFRYEDKHRLENHSTRAPLEAWIQWRNQFFAEELESWMQHLTYWVDKYPSTKRLVLAYEDMTDDRKGPISAVKIGSFLSQEKGVEPFPRSSVRCIWDVVVKNKGDKTGNAKLEGAKYYVGNDPNEPSSLRKGGTTNKPCTKFQIDSMIGVMTSLKEKYGKNEGEFELIQILDMYLNSLNDMEHDH</sequence>
<dbReference type="Gene3D" id="3.40.50.300">
    <property type="entry name" value="P-loop containing nucleotide triphosphate hydrolases"/>
    <property type="match status" value="1"/>
</dbReference>